<reference evidence="2 3" key="1">
    <citation type="submission" date="2019-03" db="EMBL/GenBank/DDBJ databases">
        <title>Draft genome sequences of novel Actinobacteria.</title>
        <authorList>
            <person name="Sahin N."/>
            <person name="Ay H."/>
            <person name="Saygin H."/>
        </authorList>
    </citation>
    <scope>NUCLEOTIDE SEQUENCE [LARGE SCALE GENOMIC DNA]</scope>
    <source>
        <strain evidence="2 3">JCM 13523</strain>
    </source>
</reference>
<dbReference type="PANTHER" id="PTHR30290">
    <property type="entry name" value="PERIPLASMIC BINDING COMPONENT OF ABC TRANSPORTER"/>
    <property type="match status" value="1"/>
</dbReference>
<dbReference type="GO" id="GO:0015833">
    <property type="term" value="P:peptide transport"/>
    <property type="evidence" value="ECO:0007669"/>
    <property type="project" value="TreeGrafter"/>
</dbReference>
<protein>
    <submittedName>
        <fullName evidence="2">ABC transporter substrate-binding protein</fullName>
    </submittedName>
</protein>
<keyword evidence="3" id="KW-1185">Reference proteome</keyword>
<dbReference type="Gene3D" id="3.40.190.10">
    <property type="entry name" value="Periplasmic binding protein-like II"/>
    <property type="match status" value="1"/>
</dbReference>
<dbReference type="SUPFAM" id="SSF53850">
    <property type="entry name" value="Periplasmic binding protein-like II"/>
    <property type="match status" value="1"/>
</dbReference>
<dbReference type="PANTHER" id="PTHR30290:SF83">
    <property type="entry name" value="ABC TRANSPORTER SUBSTRATE-BINDING PROTEIN"/>
    <property type="match status" value="1"/>
</dbReference>
<dbReference type="PIRSF" id="PIRSF002741">
    <property type="entry name" value="MppA"/>
    <property type="match status" value="1"/>
</dbReference>
<dbReference type="GO" id="GO:0043190">
    <property type="term" value="C:ATP-binding cassette (ABC) transporter complex"/>
    <property type="evidence" value="ECO:0007669"/>
    <property type="project" value="InterPro"/>
</dbReference>
<dbReference type="AlphaFoldDB" id="A0A4R4YTQ7"/>
<dbReference type="CDD" id="cd08506">
    <property type="entry name" value="PBP2_clavulanate_OppA2"/>
    <property type="match status" value="1"/>
</dbReference>
<dbReference type="Proteomes" id="UP000295124">
    <property type="component" value="Unassembled WGS sequence"/>
</dbReference>
<dbReference type="InterPro" id="IPR030678">
    <property type="entry name" value="Peptide/Ni-bd"/>
</dbReference>
<gene>
    <name evidence="2" type="ORF">E1263_34050</name>
</gene>
<dbReference type="InterPro" id="IPR039424">
    <property type="entry name" value="SBP_5"/>
</dbReference>
<evidence type="ECO:0000259" key="1">
    <source>
        <dbReference type="Pfam" id="PF00496"/>
    </source>
</evidence>
<dbReference type="InterPro" id="IPR000914">
    <property type="entry name" value="SBP_5_dom"/>
</dbReference>
<dbReference type="GO" id="GO:1904680">
    <property type="term" value="F:peptide transmembrane transporter activity"/>
    <property type="evidence" value="ECO:0007669"/>
    <property type="project" value="TreeGrafter"/>
</dbReference>
<sequence length="632" mass="67518">MFFHRGLCTSAARCRVECSAVGGGPPDATLSPGGGHMARKRLAAVSLAVVATLVLAACNSNGSPPTGSGTAGTPVSGGTLNMLGAQDVDYMDPNISYYSVGYLSLRLWSRQLFTYPAELNGKNTSPVPDLAPEIPTAANGGISADGKTYTIKIRPGAKWGTTPARQVTAADVVRGVKRTANPVQPFGGTPDFADLIDGYQKFADGFAKAPKTVAGIQDYIDKTPLPGVEAKDDSTVVFHLTQPASYFVDMLTLPAFSPAPVEALKYLPASTELGNNFPADGPYKVDSWVPSKSITYSRNPAWDAASDPVRKAYVDKVVVTQGLTQDSIQQQLQTGTPTADMEFDVAPPPSQLPALQAKKDPNLKIGDTAGSNPYVIYNTASPNNNKALANPKVRQAINFAINRDHILQVLGGKTLAPPLTHVLPDVIIGSKQIDPYPYDPDKAKQLLAEAGYPNLNLKFLYRNATEGSSKAFQTIQQDLTKAGITVTGVPSPNSDFYVKYLQVPSVAEKGVWDMSLAGWGADWYGNAALSFFKPLFYGKAAFPPVGSNFGLYDDAETNKLIKEAAAAQTEDQAADLWAKADARVMEQAPFFPLTNNKQANYHASQVNNAVYVPSLQNFDPSNVWLSKDKQGG</sequence>
<dbReference type="GO" id="GO:0042597">
    <property type="term" value="C:periplasmic space"/>
    <property type="evidence" value="ECO:0007669"/>
    <property type="project" value="UniProtKB-ARBA"/>
</dbReference>
<organism evidence="2 3">
    <name type="scientific">Kribbella antibiotica</name>
    <dbReference type="NCBI Taxonomy" id="190195"/>
    <lineage>
        <taxon>Bacteria</taxon>
        <taxon>Bacillati</taxon>
        <taxon>Actinomycetota</taxon>
        <taxon>Actinomycetes</taxon>
        <taxon>Propionibacteriales</taxon>
        <taxon>Kribbellaceae</taxon>
        <taxon>Kribbella</taxon>
    </lineage>
</organism>
<dbReference type="Gene3D" id="3.10.105.10">
    <property type="entry name" value="Dipeptide-binding Protein, Domain 3"/>
    <property type="match status" value="1"/>
</dbReference>
<name>A0A4R4YTQ7_9ACTN</name>
<evidence type="ECO:0000313" key="2">
    <source>
        <dbReference type="EMBL" id="TDD47659.1"/>
    </source>
</evidence>
<evidence type="ECO:0000313" key="3">
    <source>
        <dbReference type="Proteomes" id="UP000295124"/>
    </source>
</evidence>
<feature type="domain" description="Solute-binding protein family 5" evidence="1">
    <location>
        <begin position="127"/>
        <end position="525"/>
    </location>
</feature>
<dbReference type="Pfam" id="PF00496">
    <property type="entry name" value="SBP_bac_5"/>
    <property type="match status" value="1"/>
</dbReference>
<comment type="caution">
    <text evidence="2">The sequence shown here is derived from an EMBL/GenBank/DDBJ whole genome shotgun (WGS) entry which is preliminary data.</text>
</comment>
<dbReference type="EMBL" id="SMKX01000147">
    <property type="protein sequence ID" value="TDD47659.1"/>
    <property type="molecule type" value="Genomic_DNA"/>
</dbReference>
<proteinExistence type="predicted"/>
<accession>A0A4R4YTQ7</accession>